<evidence type="ECO:0000256" key="2">
    <source>
        <dbReference type="ARBA" id="ARBA00023052"/>
    </source>
</evidence>
<dbReference type="PANTHER" id="PTHR18968:SF86">
    <property type="entry name" value="ACETOLACTATE SYNTHASE LARGE SUBUNIT ILVX-RELATED"/>
    <property type="match status" value="1"/>
</dbReference>
<dbReference type="GO" id="GO:0050660">
    <property type="term" value="F:flavin adenine dinucleotide binding"/>
    <property type="evidence" value="ECO:0007669"/>
    <property type="project" value="TreeGrafter"/>
</dbReference>
<dbReference type="PANTHER" id="PTHR18968">
    <property type="entry name" value="THIAMINE PYROPHOSPHATE ENZYMES"/>
    <property type="match status" value="1"/>
</dbReference>
<dbReference type="InterPro" id="IPR029061">
    <property type="entry name" value="THDP-binding"/>
</dbReference>
<evidence type="ECO:0000256" key="1">
    <source>
        <dbReference type="ARBA" id="ARBA00007812"/>
    </source>
</evidence>
<proteinExistence type="inferred from homology"/>
<comment type="caution">
    <text evidence="5">The sequence shown here is derived from an EMBL/GenBank/DDBJ whole genome shotgun (WGS) entry which is preliminary data.</text>
</comment>
<accession>A0A1L9NYX7</accession>
<dbReference type="NCBIfam" id="NF005760">
    <property type="entry name" value="PRK07586.1"/>
    <property type="match status" value="1"/>
</dbReference>
<dbReference type="EC" id="2.2.1.6" evidence="5"/>
<dbReference type="STRING" id="696762.PFRI_12980"/>
<feature type="domain" description="Thiamine pyrophosphate enzyme N-terminal TPP-binding" evidence="4">
    <location>
        <begin position="1"/>
        <end position="116"/>
    </location>
</feature>
<dbReference type="InterPro" id="IPR012001">
    <property type="entry name" value="Thiamin_PyroP_enz_TPP-bd_dom"/>
</dbReference>
<dbReference type="CDD" id="cd07035">
    <property type="entry name" value="TPP_PYR_POX_like"/>
    <property type="match status" value="1"/>
</dbReference>
<dbReference type="CDD" id="cd02002">
    <property type="entry name" value="TPP_BFDC"/>
    <property type="match status" value="1"/>
</dbReference>
<dbReference type="Proteomes" id="UP000184514">
    <property type="component" value="Unassembled WGS sequence"/>
</dbReference>
<evidence type="ECO:0000259" key="3">
    <source>
        <dbReference type="Pfam" id="PF02775"/>
    </source>
</evidence>
<name>A0A1L9NYX7_9RHOB</name>
<feature type="domain" description="Thiamine pyrophosphate enzyme TPP-binding" evidence="3">
    <location>
        <begin position="377"/>
        <end position="513"/>
    </location>
</feature>
<dbReference type="Pfam" id="PF02775">
    <property type="entry name" value="TPP_enzyme_C"/>
    <property type="match status" value="1"/>
</dbReference>
<dbReference type="GO" id="GO:0003984">
    <property type="term" value="F:acetolactate synthase activity"/>
    <property type="evidence" value="ECO:0007669"/>
    <property type="project" value="UniProtKB-EC"/>
</dbReference>
<dbReference type="RefSeq" id="WP_072629892.1">
    <property type="nucleotide sequence ID" value="NZ_MLCB01000095.1"/>
</dbReference>
<dbReference type="Pfam" id="PF02776">
    <property type="entry name" value="TPP_enzyme_N"/>
    <property type="match status" value="1"/>
</dbReference>
<dbReference type="InterPro" id="IPR011766">
    <property type="entry name" value="TPP_enzyme_TPP-bd"/>
</dbReference>
<evidence type="ECO:0000259" key="4">
    <source>
        <dbReference type="Pfam" id="PF02776"/>
    </source>
</evidence>
<organism evidence="5 6">
    <name type="scientific">Planktotalea frisia</name>
    <dbReference type="NCBI Taxonomy" id="696762"/>
    <lineage>
        <taxon>Bacteria</taxon>
        <taxon>Pseudomonadati</taxon>
        <taxon>Pseudomonadota</taxon>
        <taxon>Alphaproteobacteria</taxon>
        <taxon>Rhodobacterales</taxon>
        <taxon>Paracoccaceae</taxon>
        <taxon>Planktotalea</taxon>
    </lineage>
</organism>
<evidence type="ECO:0000313" key="6">
    <source>
        <dbReference type="Proteomes" id="UP000184514"/>
    </source>
</evidence>
<dbReference type="GO" id="GO:0030976">
    <property type="term" value="F:thiamine pyrophosphate binding"/>
    <property type="evidence" value="ECO:0007669"/>
    <property type="project" value="InterPro"/>
</dbReference>
<sequence>MNGAHSLVKTFLKNGVDTVFANPGTSEMHFVAALDDHPEMNCVLCLFEGGTTGAADGYYRMKRDVAGTLLHLAPGFGNAFANLHNARKAGSGVVNVVGDHATHHLRYESPLKGDIQGISDAVSHWTRLSGDAASIAADGAAAIQASRAQNGQIATLVLPADTAWNEVNLSVLPLAGEQALHRPSQQEIEAAAQRLKTEGAALLIGDSALFGSLRTLAGKIAAATGCRLMADTLIPRISKGAGTAKLDQLVYAVEPKIAQLVGTSSITLIGADRPVAFFAYPDKPSVPEPAGCAIAQLCARTDDIEWTLTALADAVGVTNKTQMVSVSLDLPDIPSGQITLEKVGQALAALIPENAIVCNEAVTSGHKILPLIGKARPHEMLAGTGGAIGLCLPCATGAAIAAPERKVIALTGDGSAMYTLQSLWTMARENLDVTVIVFANRGYQILRNELTNVGVAQVGKNAQAMFDVENPTLDWVSLAKGHGVPATRAEDIGSFVKALRAGLSEAGPSLIEVDCPIQAA</sequence>
<keyword evidence="5" id="KW-0808">Transferase</keyword>
<dbReference type="InterPro" id="IPR045229">
    <property type="entry name" value="TPP_enz"/>
</dbReference>
<keyword evidence="6" id="KW-1185">Reference proteome</keyword>
<gene>
    <name evidence="5" type="primary">ilvX</name>
    <name evidence="5" type="ORF">PFRI_12980</name>
</gene>
<dbReference type="Gene3D" id="3.40.50.970">
    <property type="match status" value="2"/>
</dbReference>
<comment type="similarity">
    <text evidence="1">Belongs to the TPP enzyme family.</text>
</comment>
<protein>
    <submittedName>
        <fullName evidence="5">Putative acetolactate synthase large subunit IlvX</fullName>
        <ecNumber evidence="5">2.2.1.6</ecNumber>
    </submittedName>
</protein>
<reference evidence="5 6" key="1">
    <citation type="submission" date="2016-10" db="EMBL/GenBank/DDBJ databases">
        <title>Genome sequence of Planktotalea frisia SH6-1.</title>
        <authorList>
            <person name="Poehlein A."/>
            <person name="Bakenhus I."/>
            <person name="Voget S."/>
            <person name="Brinkhoff T."/>
            <person name="Simon M."/>
        </authorList>
    </citation>
    <scope>NUCLEOTIDE SEQUENCE [LARGE SCALE GENOMIC DNA]</scope>
    <source>
        <strain evidence="5 6">SH6-1</strain>
    </source>
</reference>
<dbReference type="SUPFAM" id="SSF52518">
    <property type="entry name" value="Thiamin diphosphate-binding fold (THDP-binding)"/>
    <property type="match status" value="2"/>
</dbReference>
<dbReference type="AlphaFoldDB" id="A0A1L9NYX7"/>
<dbReference type="EMBL" id="MLCB01000095">
    <property type="protein sequence ID" value="OJI94477.1"/>
    <property type="molecule type" value="Genomic_DNA"/>
</dbReference>
<keyword evidence="2" id="KW-0786">Thiamine pyrophosphate</keyword>
<evidence type="ECO:0000313" key="5">
    <source>
        <dbReference type="EMBL" id="OJI94477.1"/>
    </source>
</evidence>
<dbReference type="GO" id="GO:0044281">
    <property type="term" value="P:small molecule metabolic process"/>
    <property type="evidence" value="ECO:0007669"/>
    <property type="project" value="UniProtKB-ARBA"/>
</dbReference>
<dbReference type="OrthoDB" id="9773408at2"/>